<evidence type="ECO:0000313" key="2">
    <source>
        <dbReference type="EMBL" id="MBE5035782.1"/>
    </source>
</evidence>
<feature type="domain" description="N-acetyltransferase" evidence="1">
    <location>
        <begin position="4"/>
        <end position="177"/>
    </location>
</feature>
<sequence>MANLTVRKGRKEDIARIVEIYEDFLDYEAEHGTKTNWIKGVYPTEKNARAGLEAGTIYVGEMDGEIVGSYVLNHIQPEEYAKLDWEFPGEGDEIIVIHTLCIDINQQGKGLGKEFVDFALEHGRKLGCKAMRLDTYEFNEPAAKLYTKLGFRYVGITEFFFEQAILENLICFEYKLV</sequence>
<dbReference type="PANTHER" id="PTHR43617">
    <property type="entry name" value="L-AMINO ACID N-ACETYLTRANSFERASE"/>
    <property type="match status" value="1"/>
</dbReference>
<dbReference type="CDD" id="cd04301">
    <property type="entry name" value="NAT_SF"/>
    <property type="match status" value="1"/>
</dbReference>
<proteinExistence type="predicted"/>
<dbReference type="InterPro" id="IPR016181">
    <property type="entry name" value="Acyl_CoA_acyltransferase"/>
</dbReference>
<dbReference type="SUPFAM" id="SSF55729">
    <property type="entry name" value="Acyl-CoA N-acyltransferases (Nat)"/>
    <property type="match status" value="1"/>
</dbReference>
<protein>
    <submittedName>
        <fullName evidence="2">GNAT family N-acetyltransferase</fullName>
    </submittedName>
</protein>
<gene>
    <name evidence="2" type="ORF">INF20_05780</name>
</gene>
<dbReference type="Proteomes" id="UP001516588">
    <property type="component" value="Unassembled WGS sequence"/>
</dbReference>
<name>A0ABR9QY32_9FIRM</name>
<accession>A0ABR9QY32</accession>
<organism evidence="2 3">
    <name type="scientific">Gallibacter intestinalis</name>
    <dbReference type="NCBI Taxonomy" id="2779356"/>
    <lineage>
        <taxon>Bacteria</taxon>
        <taxon>Bacillati</taxon>
        <taxon>Bacillota</taxon>
        <taxon>Clostridia</taxon>
        <taxon>Eubacteriales</taxon>
        <taxon>Eubacteriaceae</taxon>
        <taxon>Gallibacter</taxon>
    </lineage>
</organism>
<dbReference type="InterPro" id="IPR050276">
    <property type="entry name" value="MshD_Acetyltransferase"/>
</dbReference>
<dbReference type="Gene3D" id="3.40.630.30">
    <property type="match status" value="1"/>
</dbReference>
<evidence type="ECO:0000259" key="1">
    <source>
        <dbReference type="PROSITE" id="PS51186"/>
    </source>
</evidence>
<dbReference type="EMBL" id="JADCKA010000009">
    <property type="protein sequence ID" value="MBE5035782.1"/>
    <property type="molecule type" value="Genomic_DNA"/>
</dbReference>
<keyword evidence="3" id="KW-1185">Reference proteome</keyword>
<dbReference type="InterPro" id="IPR000182">
    <property type="entry name" value="GNAT_dom"/>
</dbReference>
<dbReference type="RefSeq" id="WP_226385430.1">
    <property type="nucleotide sequence ID" value="NZ_JADCKA010000009.1"/>
</dbReference>
<dbReference type="PROSITE" id="PS51186">
    <property type="entry name" value="GNAT"/>
    <property type="match status" value="1"/>
</dbReference>
<evidence type="ECO:0000313" key="3">
    <source>
        <dbReference type="Proteomes" id="UP001516588"/>
    </source>
</evidence>
<reference evidence="2 3" key="1">
    <citation type="submission" date="2020-10" db="EMBL/GenBank/DDBJ databases">
        <title>ChiBAC.</title>
        <authorList>
            <person name="Zenner C."/>
            <person name="Hitch T.C.A."/>
            <person name="Clavel T."/>
        </authorList>
    </citation>
    <scope>NUCLEOTIDE SEQUENCE [LARGE SCALE GENOMIC DNA]</scope>
    <source>
        <strain evidence="2 3">DSM 108706</strain>
    </source>
</reference>
<dbReference type="Pfam" id="PF00583">
    <property type="entry name" value="Acetyltransf_1"/>
    <property type="match status" value="1"/>
</dbReference>
<comment type="caution">
    <text evidence="2">The sequence shown here is derived from an EMBL/GenBank/DDBJ whole genome shotgun (WGS) entry which is preliminary data.</text>
</comment>